<evidence type="ECO:0000256" key="4">
    <source>
        <dbReference type="SAM" id="MobiDB-lite"/>
    </source>
</evidence>
<comment type="caution">
    <text evidence="6">The sequence shown here is derived from an EMBL/GenBank/DDBJ whole genome shotgun (WGS) entry which is preliminary data.</text>
</comment>
<dbReference type="CDD" id="cd03219">
    <property type="entry name" value="ABC_Mj1267_LivG_branched"/>
    <property type="match status" value="1"/>
</dbReference>
<dbReference type="AlphaFoldDB" id="A0AAW5KCR6"/>
<dbReference type="Pfam" id="PF12399">
    <property type="entry name" value="BCA_ABC_TP_C"/>
    <property type="match status" value="1"/>
</dbReference>
<dbReference type="SMART" id="SM00382">
    <property type="entry name" value="AAA"/>
    <property type="match status" value="1"/>
</dbReference>
<sequence>MADTILKTEDVMIKFGGLTAVSGFTIEVERGSITSLIGPNGAGKTTCFNIITGFYKPTSGRVIFDGCDITPLEPHVVCKSGVARTFQNIRLFTGGTVLQNVMTACWVRQRAPWWSAPLYLPLFLREEREIRGRSMELLEAVGLDKLAGEVATGLPYGAQRRLEIARALATNPKLLLLDEPAAGMNPQESQDLMDFIRSIRDKFDVTILMIEHDMKVVMGVSEWIRVLDYGQLIAEGTPADIRSNPKVIEAYLGKDAARAGESPTRKAASGGRPCEGEESDHA</sequence>
<dbReference type="FunFam" id="3.40.50.300:FF:000421">
    <property type="entry name" value="Branched-chain amino acid ABC transporter ATP-binding protein"/>
    <property type="match status" value="1"/>
</dbReference>
<dbReference type="InterPro" id="IPR003593">
    <property type="entry name" value="AAA+_ATPase"/>
</dbReference>
<feature type="domain" description="ABC transporter" evidence="5">
    <location>
        <begin position="6"/>
        <end position="254"/>
    </location>
</feature>
<dbReference type="Pfam" id="PF00005">
    <property type="entry name" value="ABC_tran"/>
    <property type="match status" value="1"/>
</dbReference>
<dbReference type="InterPro" id="IPR003439">
    <property type="entry name" value="ABC_transporter-like_ATP-bd"/>
</dbReference>
<dbReference type="GO" id="GO:0005304">
    <property type="term" value="F:L-valine transmembrane transporter activity"/>
    <property type="evidence" value="ECO:0007669"/>
    <property type="project" value="TreeGrafter"/>
</dbReference>
<dbReference type="Proteomes" id="UP001205919">
    <property type="component" value="Unassembled WGS sequence"/>
</dbReference>
<dbReference type="PANTHER" id="PTHR45772:SF7">
    <property type="entry name" value="AMINO ACID ABC TRANSPORTER ATP-BINDING PROTEIN"/>
    <property type="match status" value="1"/>
</dbReference>
<dbReference type="RefSeq" id="WP_256182337.1">
    <property type="nucleotide sequence ID" value="NZ_DBEWVB010000174.1"/>
</dbReference>
<dbReference type="GO" id="GO:0016887">
    <property type="term" value="F:ATP hydrolysis activity"/>
    <property type="evidence" value="ECO:0007669"/>
    <property type="project" value="InterPro"/>
</dbReference>
<evidence type="ECO:0000259" key="5">
    <source>
        <dbReference type="PROSITE" id="PS50893"/>
    </source>
</evidence>
<dbReference type="GO" id="GO:0015192">
    <property type="term" value="F:L-phenylalanine transmembrane transporter activity"/>
    <property type="evidence" value="ECO:0007669"/>
    <property type="project" value="TreeGrafter"/>
</dbReference>
<dbReference type="SUPFAM" id="SSF52540">
    <property type="entry name" value="P-loop containing nucleoside triphosphate hydrolases"/>
    <property type="match status" value="1"/>
</dbReference>
<dbReference type="GO" id="GO:0015808">
    <property type="term" value="P:L-alanine transport"/>
    <property type="evidence" value="ECO:0007669"/>
    <property type="project" value="TreeGrafter"/>
</dbReference>
<feature type="region of interest" description="Disordered" evidence="4">
    <location>
        <begin position="257"/>
        <end position="282"/>
    </location>
</feature>
<reference evidence="6 7" key="1">
    <citation type="submission" date="2022-06" db="EMBL/GenBank/DDBJ databases">
        <title>Isolation of gut microbiota from human fecal samples.</title>
        <authorList>
            <person name="Pamer E.G."/>
            <person name="Barat B."/>
            <person name="Waligurski E."/>
            <person name="Medina S."/>
            <person name="Paddock L."/>
            <person name="Mostad J."/>
        </authorList>
    </citation>
    <scope>NUCLEOTIDE SEQUENCE [LARGE SCALE GENOMIC DNA]</scope>
    <source>
        <strain evidence="6 7">DFI.9.90</strain>
    </source>
</reference>
<organism evidence="6 7">
    <name type="scientific">Cloacibacillus evryensis</name>
    <dbReference type="NCBI Taxonomy" id="508460"/>
    <lineage>
        <taxon>Bacteria</taxon>
        <taxon>Thermotogati</taxon>
        <taxon>Synergistota</taxon>
        <taxon>Synergistia</taxon>
        <taxon>Synergistales</taxon>
        <taxon>Synergistaceae</taxon>
        <taxon>Cloacibacillus</taxon>
    </lineage>
</organism>
<dbReference type="GO" id="GO:1903806">
    <property type="term" value="P:L-isoleucine import across plasma membrane"/>
    <property type="evidence" value="ECO:0007669"/>
    <property type="project" value="TreeGrafter"/>
</dbReference>
<evidence type="ECO:0000313" key="7">
    <source>
        <dbReference type="Proteomes" id="UP001205919"/>
    </source>
</evidence>
<evidence type="ECO:0000256" key="3">
    <source>
        <dbReference type="ARBA" id="ARBA00022840"/>
    </source>
</evidence>
<keyword evidence="2" id="KW-0547">Nucleotide-binding</keyword>
<dbReference type="EMBL" id="JANFYT010000044">
    <property type="protein sequence ID" value="MCQ4815593.1"/>
    <property type="molecule type" value="Genomic_DNA"/>
</dbReference>
<gene>
    <name evidence="6" type="ORF">NE630_14230</name>
</gene>
<dbReference type="InterPro" id="IPR027417">
    <property type="entry name" value="P-loop_NTPase"/>
</dbReference>
<dbReference type="PROSITE" id="PS50893">
    <property type="entry name" value="ABC_TRANSPORTER_2"/>
    <property type="match status" value="1"/>
</dbReference>
<dbReference type="InterPro" id="IPR032823">
    <property type="entry name" value="BCA_ABC_TP_C"/>
</dbReference>
<accession>A0AAW5KCR6</accession>
<evidence type="ECO:0000256" key="1">
    <source>
        <dbReference type="ARBA" id="ARBA00022448"/>
    </source>
</evidence>
<evidence type="ECO:0000256" key="2">
    <source>
        <dbReference type="ARBA" id="ARBA00022741"/>
    </source>
</evidence>
<dbReference type="InterPro" id="IPR051120">
    <property type="entry name" value="ABC_AA/LPS_Transport"/>
</dbReference>
<dbReference type="Gene3D" id="3.40.50.300">
    <property type="entry name" value="P-loop containing nucleotide triphosphate hydrolases"/>
    <property type="match status" value="1"/>
</dbReference>
<proteinExistence type="predicted"/>
<dbReference type="GO" id="GO:0005524">
    <property type="term" value="F:ATP binding"/>
    <property type="evidence" value="ECO:0007669"/>
    <property type="project" value="UniProtKB-KW"/>
</dbReference>
<dbReference type="GO" id="GO:1903805">
    <property type="term" value="P:L-valine import across plasma membrane"/>
    <property type="evidence" value="ECO:0007669"/>
    <property type="project" value="TreeGrafter"/>
</dbReference>
<dbReference type="GO" id="GO:0005886">
    <property type="term" value="C:plasma membrane"/>
    <property type="evidence" value="ECO:0007669"/>
    <property type="project" value="TreeGrafter"/>
</dbReference>
<name>A0AAW5KCR6_9BACT</name>
<keyword evidence="1" id="KW-0813">Transport</keyword>
<dbReference type="PANTHER" id="PTHR45772">
    <property type="entry name" value="CONSERVED COMPONENT OF ABC TRANSPORTER FOR NATURAL AMINO ACIDS-RELATED"/>
    <property type="match status" value="1"/>
</dbReference>
<evidence type="ECO:0000313" key="6">
    <source>
        <dbReference type="EMBL" id="MCQ4815593.1"/>
    </source>
</evidence>
<dbReference type="GO" id="GO:0042941">
    <property type="term" value="P:D-alanine transmembrane transport"/>
    <property type="evidence" value="ECO:0007669"/>
    <property type="project" value="TreeGrafter"/>
</dbReference>
<keyword evidence="3 6" id="KW-0067">ATP-binding</keyword>
<protein>
    <submittedName>
        <fullName evidence="6">ABC transporter ATP-binding protein</fullName>
    </submittedName>
</protein>
<dbReference type="GO" id="GO:0015188">
    <property type="term" value="F:L-isoleucine transmembrane transporter activity"/>
    <property type="evidence" value="ECO:0007669"/>
    <property type="project" value="TreeGrafter"/>
</dbReference>
<keyword evidence="7" id="KW-1185">Reference proteome</keyword>